<dbReference type="GO" id="GO:0006355">
    <property type="term" value="P:regulation of DNA-templated transcription"/>
    <property type="evidence" value="ECO:0007669"/>
    <property type="project" value="InterPro"/>
</dbReference>
<dbReference type="Pfam" id="PF01352">
    <property type="entry name" value="KRAB"/>
    <property type="match status" value="1"/>
</dbReference>
<feature type="domain" description="KRAB" evidence="1">
    <location>
        <begin position="8"/>
        <end position="46"/>
    </location>
</feature>
<accession>L8HP61</accession>
<reference evidence="2 3" key="1">
    <citation type="journal article" date="2012" name="Nat. Genet.">
        <title>The yak genome and adaptation to life at high altitude.</title>
        <authorList>
            <person name="Qiu Q."/>
            <person name="Zhang G."/>
            <person name="Ma T."/>
            <person name="Qian W."/>
            <person name="Wang J."/>
            <person name="Ye Z."/>
            <person name="Cao C."/>
            <person name="Hu Q."/>
            <person name="Kim J."/>
            <person name="Larkin D.M."/>
            <person name="Auvil L."/>
            <person name="Capitanu B."/>
            <person name="Ma J."/>
            <person name="Lewin H.A."/>
            <person name="Qian X."/>
            <person name="Lang Y."/>
            <person name="Zhou R."/>
            <person name="Wang L."/>
            <person name="Wang K."/>
            <person name="Xia J."/>
            <person name="Liao S."/>
            <person name="Pan S."/>
            <person name="Lu X."/>
            <person name="Hou H."/>
            <person name="Wang Y."/>
            <person name="Zang X."/>
            <person name="Yin Y."/>
            <person name="Ma H."/>
            <person name="Zhang J."/>
            <person name="Wang Z."/>
            <person name="Zhang Y."/>
            <person name="Zhang D."/>
            <person name="Yonezawa T."/>
            <person name="Hasegawa M."/>
            <person name="Zhong Y."/>
            <person name="Liu W."/>
            <person name="Zhang Y."/>
            <person name="Huang Z."/>
            <person name="Zhang S."/>
            <person name="Long R."/>
            <person name="Yang H."/>
            <person name="Wang J."/>
            <person name="Lenstra J.A."/>
            <person name="Cooper D.N."/>
            <person name="Wu Y."/>
            <person name="Wang J."/>
            <person name="Shi P."/>
            <person name="Wang J."/>
            <person name="Liu J."/>
        </authorList>
    </citation>
    <scope>NUCLEOTIDE SEQUENCE [LARGE SCALE GENOMIC DNA]</scope>
    <source>
        <strain evidence="3">yakQH1</strain>
    </source>
</reference>
<name>L8HP61_9CETA</name>
<feature type="non-terminal residue" evidence="2">
    <location>
        <position position="46"/>
    </location>
</feature>
<evidence type="ECO:0000259" key="1">
    <source>
        <dbReference type="PROSITE" id="PS50805"/>
    </source>
</evidence>
<dbReference type="InterPro" id="IPR050169">
    <property type="entry name" value="Krueppel_C2H2_ZnF"/>
</dbReference>
<dbReference type="EMBL" id="JH885315">
    <property type="protein sequence ID" value="ELR44807.1"/>
    <property type="molecule type" value="Genomic_DNA"/>
</dbReference>
<gene>
    <name evidence="2" type="ORF">M91_20745</name>
</gene>
<dbReference type="Proteomes" id="UP000011080">
    <property type="component" value="Unassembled WGS sequence"/>
</dbReference>
<dbReference type="PANTHER" id="PTHR23232:SF158">
    <property type="entry name" value="KRAB DOMAIN-CONTAINING PROTEIN 5"/>
    <property type="match status" value="1"/>
</dbReference>
<dbReference type="InterPro" id="IPR036051">
    <property type="entry name" value="KRAB_dom_sf"/>
</dbReference>
<sequence length="46" mass="5394">MAFSQEQLTFEDMAIEFPQEWECLDSAYRALYRGVMAETCRNLISV</sequence>
<dbReference type="SUPFAM" id="SSF109640">
    <property type="entry name" value="KRAB domain (Kruppel-associated box)"/>
    <property type="match status" value="1"/>
</dbReference>
<organism evidence="2 3">
    <name type="scientific">Bos mutus</name>
    <name type="common">wild yak</name>
    <dbReference type="NCBI Taxonomy" id="72004"/>
    <lineage>
        <taxon>Eukaryota</taxon>
        <taxon>Metazoa</taxon>
        <taxon>Chordata</taxon>
        <taxon>Craniata</taxon>
        <taxon>Vertebrata</taxon>
        <taxon>Euteleostomi</taxon>
        <taxon>Mammalia</taxon>
        <taxon>Eutheria</taxon>
        <taxon>Laurasiatheria</taxon>
        <taxon>Artiodactyla</taxon>
        <taxon>Ruminantia</taxon>
        <taxon>Pecora</taxon>
        <taxon>Bovidae</taxon>
        <taxon>Bovinae</taxon>
        <taxon>Bos</taxon>
    </lineage>
</organism>
<evidence type="ECO:0000313" key="2">
    <source>
        <dbReference type="EMBL" id="ELR44807.1"/>
    </source>
</evidence>
<dbReference type="InterPro" id="IPR001909">
    <property type="entry name" value="KRAB"/>
</dbReference>
<dbReference type="PANTHER" id="PTHR23232">
    <property type="entry name" value="KRAB DOMAIN C2H2 ZINC FINGER"/>
    <property type="match status" value="1"/>
</dbReference>
<protein>
    <submittedName>
        <fullName evidence="2">Zinc finger protein 677</fullName>
    </submittedName>
</protein>
<dbReference type="PROSITE" id="PS50805">
    <property type="entry name" value="KRAB"/>
    <property type="match status" value="1"/>
</dbReference>
<dbReference type="CDD" id="cd07765">
    <property type="entry name" value="KRAB_A-box"/>
    <property type="match status" value="1"/>
</dbReference>
<evidence type="ECO:0000313" key="3">
    <source>
        <dbReference type="Proteomes" id="UP000011080"/>
    </source>
</evidence>
<proteinExistence type="predicted"/>
<dbReference type="AlphaFoldDB" id="L8HP61"/>
<dbReference type="Gene3D" id="6.10.140.140">
    <property type="match status" value="1"/>
</dbReference>